<sequence>RPVSVPGESRGQGGGRPERLLSLHITTKLSNPVFSPEVSARVAVVDFTVTQRGLEDQLLGTRHPHRETGLAQMCLS</sequence>
<evidence type="ECO:0000259" key="1">
    <source>
        <dbReference type="Pfam" id="PF12781"/>
    </source>
</evidence>
<dbReference type="Pfam" id="PF12781">
    <property type="entry name" value="AAA_9"/>
    <property type="match status" value="1"/>
</dbReference>
<reference evidence="3" key="1">
    <citation type="submission" date="2024-04" db="EMBL/GenBank/DDBJ databases">
        <title>Salinicola lusitanus LLJ914,a marine bacterium isolated from the Okinawa Trough.</title>
        <authorList>
            <person name="Li J."/>
        </authorList>
    </citation>
    <scope>NUCLEOTIDE SEQUENCE [LARGE SCALE GENOMIC DNA]</scope>
</reference>
<dbReference type="GO" id="GO:0045505">
    <property type="term" value="F:dynein intermediate chain binding"/>
    <property type="evidence" value="ECO:0007669"/>
    <property type="project" value="InterPro"/>
</dbReference>
<organism evidence="2 3">
    <name type="scientific">Mugilogobius chulae</name>
    <name type="common">yellowstripe goby</name>
    <dbReference type="NCBI Taxonomy" id="88201"/>
    <lineage>
        <taxon>Eukaryota</taxon>
        <taxon>Metazoa</taxon>
        <taxon>Chordata</taxon>
        <taxon>Craniata</taxon>
        <taxon>Vertebrata</taxon>
        <taxon>Euteleostomi</taxon>
        <taxon>Actinopterygii</taxon>
        <taxon>Neopterygii</taxon>
        <taxon>Teleostei</taxon>
        <taxon>Neoteleostei</taxon>
        <taxon>Acanthomorphata</taxon>
        <taxon>Gobiaria</taxon>
        <taxon>Gobiiformes</taxon>
        <taxon>Gobioidei</taxon>
        <taxon>Gobiidae</taxon>
        <taxon>Gobionellinae</taxon>
        <taxon>Mugilogobius</taxon>
    </lineage>
</organism>
<dbReference type="InterPro" id="IPR026983">
    <property type="entry name" value="DHC"/>
</dbReference>
<dbReference type="InterPro" id="IPR027417">
    <property type="entry name" value="P-loop_NTPase"/>
</dbReference>
<dbReference type="GO" id="GO:0051959">
    <property type="term" value="F:dynein light intermediate chain binding"/>
    <property type="evidence" value="ECO:0007669"/>
    <property type="project" value="InterPro"/>
</dbReference>
<accession>A0AAW0MID0</accession>
<dbReference type="PANTHER" id="PTHR22878">
    <property type="entry name" value="DYNEIN HEAVY CHAIN 6, AXONEMAL-LIKE-RELATED"/>
    <property type="match status" value="1"/>
</dbReference>
<dbReference type="GO" id="GO:0007018">
    <property type="term" value="P:microtubule-based movement"/>
    <property type="evidence" value="ECO:0007669"/>
    <property type="project" value="InterPro"/>
</dbReference>
<evidence type="ECO:0000313" key="2">
    <source>
        <dbReference type="EMBL" id="KAK7880393.1"/>
    </source>
</evidence>
<keyword evidence="3" id="KW-1185">Reference proteome</keyword>
<dbReference type="Gene3D" id="3.40.50.300">
    <property type="entry name" value="P-loop containing nucleotide triphosphate hydrolases"/>
    <property type="match status" value="1"/>
</dbReference>
<dbReference type="AlphaFoldDB" id="A0AAW0MID0"/>
<protein>
    <recommendedName>
        <fullName evidence="1">Dynein heavy chain ATP-binding dynein motor region domain-containing protein</fullName>
    </recommendedName>
</protein>
<evidence type="ECO:0000313" key="3">
    <source>
        <dbReference type="Proteomes" id="UP001460270"/>
    </source>
</evidence>
<gene>
    <name evidence="2" type="ORF">WMY93_032962</name>
</gene>
<comment type="caution">
    <text evidence="2">The sequence shown here is derived from an EMBL/GenBank/DDBJ whole genome shotgun (WGS) entry which is preliminary data.</text>
</comment>
<feature type="non-terminal residue" evidence="2">
    <location>
        <position position="1"/>
    </location>
</feature>
<feature type="domain" description="Dynein heavy chain ATP-binding dynein motor region" evidence="1">
    <location>
        <begin position="22"/>
        <end position="61"/>
    </location>
</feature>
<dbReference type="EMBL" id="JBBPFD010000105">
    <property type="protein sequence ID" value="KAK7880393.1"/>
    <property type="molecule type" value="Genomic_DNA"/>
</dbReference>
<dbReference type="InterPro" id="IPR035706">
    <property type="entry name" value="AAA_9"/>
</dbReference>
<dbReference type="GO" id="GO:0030286">
    <property type="term" value="C:dynein complex"/>
    <property type="evidence" value="ECO:0007669"/>
    <property type="project" value="InterPro"/>
</dbReference>
<proteinExistence type="predicted"/>
<name>A0AAW0MID0_9GOBI</name>
<dbReference type="PANTHER" id="PTHR22878:SF63">
    <property type="entry name" value="DYNEIN AXONEMAL HEAVY CHAIN 10"/>
    <property type="match status" value="1"/>
</dbReference>
<dbReference type="Proteomes" id="UP001460270">
    <property type="component" value="Unassembled WGS sequence"/>
</dbReference>